<dbReference type="KEGG" id="tpla:ElP_14590"/>
<dbReference type="PROSITE" id="PS51332">
    <property type="entry name" value="B12_BINDING"/>
    <property type="match status" value="1"/>
</dbReference>
<dbReference type="InterPro" id="IPR036594">
    <property type="entry name" value="Meth_synthase_dom"/>
</dbReference>
<sequence>MSPVEAQPPLHLSYFDRLLQLDRHGAIKLVERFLLDREGDVAALYAEVLVPALVHTGQQWQEDRISVAHEHYISEVTRDLILRHGPRLWASPEAVHSTAVACCAPNERHVLGLLMAADILRAAGLDVHLLGEGAPPESVGDFVAEVDADVLALSVSLPEHVDDASALIEGARARRPSLLVVAGGRGLAELPDPAARVGADYVTNDLRDLHRELPRLLKRPSPGSSRRDRPPQPS</sequence>
<dbReference type="EMBL" id="CP036426">
    <property type="protein sequence ID" value="QDV33585.1"/>
    <property type="molecule type" value="Genomic_DNA"/>
</dbReference>
<gene>
    <name evidence="3" type="ORF">ElP_14590</name>
</gene>
<organism evidence="3 4">
    <name type="scientific">Tautonia plasticadhaerens</name>
    <dbReference type="NCBI Taxonomy" id="2527974"/>
    <lineage>
        <taxon>Bacteria</taxon>
        <taxon>Pseudomonadati</taxon>
        <taxon>Planctomycetota</taxon>
        <taxon>Planctomycetia</taxon>
        <taxon>Isosphaerales</taxon>
        <taxon>Isosphaeraceae</taxon>
        <taxon>Tautonia</taxon>
    </lineage>
</organism>
<proteinExistence type="predicted"/>
<dbReference type="Pfam" id="PF02310">
    <property type="entry name" value="B12-binding"/>
    <property type="match status" value="1"/>
</dbReference>
<evidence type="ECO:0000313" key="4">
    <source>
        <dbReference type="Proteomes" id="UP000317835"/>
    </source>
</evidence>
<reference evidence="3 4" key="1">
    <citation type="submission" date="2019-02" db="EMBL/GenBank/DDBJ databases">
        <title>Deep-cultivation of Planctomycetes and their phenomic and genomic characterization uncovers novel biology.</title>
        <authorList>
            <person name="Wiegand S."/>
            <person name="Jogler M."/>
            <person name="Boedeker C."/>
            <person name="Pinto D."/>
            <person name="Vollmers J."/>
            <person name="Rivas-Marin E."/>
            <person name="Kohn T."/>
            <person name="Peeters S.H."/>
            <person name="Heuer A."/>
            <person name="Rast P."/>
            <person name="Oberbeckmann S."/>
            <person name="Bunk B."/>
            <person name="Jeske O."/>
            <person name="Meyerdierks A."/>
            <person name="Storesund J.E."/>
            <person name="Kallscheuer N."/>
            <person name="Luecker S."/>
            <person name="Lage O.M."/>
            <person name="Pohl T."/>
            <person name="Merkel B.J."/>
            <person name="Hornburger P."/>
            <person name="Mueller R.-W."/>
            <person name="Bruemmer F."/>
            <person name="Labrenz M."/>
            <person name="Spormann A.M."/>
            <person name="Op den Camp H."/>
            <person name="Overmann J."/>
            <person name="Amann R."/>
            <person name="Jetten M.S.M."/>
            <person name="Mascher T."/>
            <person name="Medema M.H."/>
            <person name="Devos D.P."/>
            <person name="Kaster A.-K."/>
            <person name="Ovreas L."/>
            <person name="Rohde M."/>
            <person name="Galperin M.Y."/>
            <person name="Jogler C."/>
        </authorList>
    </citation>
    <scope>NUCLEOTIDE SEQUENCE [LARGE SCALE GENOMIC DNA]</scope>
    <source>
        <strain evidence="3 4">ElP</strain>
    </source>
</reference>
<dbReference type="AlphaFoldDB" id="A0A518GYC1"/>
<dbReference type="GO" id="GO:0046872">
    <property type="term" value="F:metal ion binding"/>
    <property type="evidence" value="ECO:0007669"/>
    <property type="project" value="InterPro"/>
</dbReference>
<evidence type="ECO:0000259" key="2">
    <source>
        <dbReference type="PROSITE" id="PS51332"/>
    </source>
</evidence>
<dbReference type="Proteomes" id="UP000317835">
    <property type="component" value="Chromosome"/>
</dbReference>
<dbReference type="GO" id="GO:0031419">
    <property type="term" value="F:cobalamin binding"/>
    <property type="evidence" value="ECO:0007669"/>
    <property type="project" value="InterPro"/>
</dbReference>
<dbReference type="Gene3D" id="3.40.50.280">
    <property type="entry name" value="Cobalamin-binding domain"/>
    <property type="match status" value="1"/>
</dbReference>
<name>A0A518GYC1_9BACT</name>
<feature type="region of interest" description="Disordered" evidence="1">
    <location>
        <begin position="212"/>
        <end position="234"/>
    </location>
</feature>
<dbReference type="Gene3D" id="1.10.1240.10">
    <property type="entry name" value="Methionine synthase domain"/>
    <property type="match status" value="1"/>
</dbReference>
<evidence type="ECO:0000256" key="1">
    <source>
        <dbReference type="SAM" id="MobiDB-lite"/>
    </source>
</evidence>
<keyword evidence="4" id="KW-1185">Reference proteome</keyword>
<evidence type="ECO:0000313" key="3">
    <source>
        <dbReference type="EMBL" id="QDV33585.1"/>
    </source>
</evidence>
<dbReference type="InterPro" id="IPR036724">
    <property type="entry name" value="Cobalamin-bd_sf"/>
</dbReference>
<dbReference type="RefSeq" id="WP_145267940.1">
    <property type="nucleotide sequence ID" value="NZ_CP036426.1"/>
</dbReference>
<protein>
    <submittedName>
        <fullName evidence="3">B12 binding domain protein</fullName>
    </submittedName>
</protein>
<feature type="domain" description="B12-binding" evidence="2">
    <location>
        <begin position="96"/>
        <end position="227"/>
    </location>
</feature>
<dbReference type="Pfam" id="PF02607">
    <property type="entry name" value="B12-binding_2"/>
    <property type="match status" value="1"/>
</dbReference>
<feature type="compositionally biased region" description="Basic and acidic residues" evidence="1">
    <location>
        <begin position="225"/>
        <end position="234"/>
    </location>
</feature>
<accession>A0A518GYC1</accession>
<dbReference type="InterPro" id="IPR003759">
    <property type="entry name" value="Cbl-bd_cap"/>
</dbReference>
<dbReference type="OrthoDB" id="9809348at2"/>
<dbReference type="InterPro" id="IPR006158">
    <property type="entry name" value="Cobalamin-bd"/>
</dbReference>
<dbReference type="SUPFAM" id="SSF52242">
    <property type="entry name" value="Cobalamin (vitamin B12)-binding domain"/>
    <property type="match status" value="1"/>
</dbReference>